<dbReference type="InterPro" id="IPR036291">
    <property type="entry name" value="NAD(P)-bd_dom_sf"/>
</dbReference>
<dbReference type="EMBL" id="JBEHZE010000001">
    <property type="protein sequence ID" value="MEX6633337.1"/>
    <property type="molecule type" value="Genomic_DNA"/>
</dbReference>
<dbReference type="NCBIfam" id="NF005559">
    <property type="entry name" value="PRK07231.1"/>
    <property type="match status" value="1"/>
</dbReference>
<dbReference type="RefSeq" id="WP_369313291.1">
    <property type="nucleotide sequence ID" value="NZ_JBEHZE010000001.1"/>
</dbReference>
<comment type="caution">
    <text evidence="2">The sequence shown here is derived from an EMBL/GenBank/DDBJ whole genome shotgun (WGS) entry which is preliminary data.</text>
</comment>
<dbReference type="InterPro" id="IPR020904">
    <property type="entry name" value="Sc_DH/Rdtase_CS"/>
</dbReference>
<sequence length="263" mass="28129">MSGLDTLFDLNNKIAIVTGASRGIGEAIARRLAQHGARVIVSSRKLDACEAVVSSINEAEGREAAYAVACNISHKEDLQRLVDETKAKWGPADILISNAAVNPYYGPMAGMSDEHFDKILTCNVKASNWLSQMVIPEMREKKDGAIVIISSIGGLVGSSSIGGYNISKAADLQLARNLAVECGPDNIRVNCICPGVVKTHFAEALWKDPKIEKMMTQRLPLRRFGEPDDIAGAVVFMASPAGRWMTGQSMVIDGGTLVGTGEI</sequence>
<organism evidence="2 3">
    <name type="scientific">Hyphococcus lacteus</name>
    <dbReference type="NCBI Taxonomy" id="3143536"/>
    <lineage>
        <taxon>Bacteria</taxon>
        <taxon>Pseudomonadati</taxon>
        <taxon>Pseudomonadota</taxon>
        <taxon>Alphaproteobacteria</taxon>
        <taxon>Parvularculales</taxon>
        <taxon>Parvularculaceae</taxon>
        <taxon>Hyphococcus</taxon>
    </lineage>
</organism>
<name>A0ABV3Z3G1_9PROT</name>
<dbReference type="InterPro" id="IPR002347">
    <property type="entry name" value="SDR_fam"/>
</dbReference>
<dbReference type="Proteomes" id="UP001560685">
    <property type="component" value="Unassembled WGS sequence"/>
</dbReference>
<dbReference type="Pfam" id="PF13561">
    <property type="entry name" value="adh_short_C2"/>
    <property type="match status" value="1"/>
</dbReference>
<comment type="similarity">
    <text evidence="1">Belongs to the short-chain dehydrogenases/reductases (SDR) family.</text>
</comment>
<evidence type="ECO:0000256" key="1">
    <source>
        <dbReference type="ARBA" id="ARBA00006484"/>
    </source>
</evidence>
<dbReference type="SUPFAM" id="SSF51735">
    <property type="entry name" value="NAD(P)-binding Rossmann-fold domains"/>
    <property type="match status" value="1"/>
</dbReference>
<reference evidence="2 3" key="1">
    <citation type="submission" date="2024-05" db="EMBL/GenBank/DDBJ databases">
        <title>Three bacterial strains, DH-69, EH-24, and ECK-19 isolated from coastal sediments.</title>
        <authorList>
            <person name="Ye Y.-Q."/>
            <person name="Du Z.-J."/>
        </authorList>
    </citation>
    <scope>NUCLEOTIDE SEQUENCE [LARGE SCALE GENOMIC DNA]</scope>
    <source>
        <strain evidence="2 3">ECK-19</strain>
    </source>
</reference>
<gene>
    <name evidence="2" type="ORF">ABFZ84_07215</name>
</gene>
<dbReference type="Gene3D" id="3.40.50.720">
    <property type="entry name" value="NAD(P)-binding Rossmann-like Domain"/>
    <property type="match status" value="1"/>
</dbReference>
<keyword evidence="3" id="KW-1185">Reference proteome</keyword>
<accession>A0ABV3Z3G1</accession>
<dbReference type="PRINTS" id="PR00080">
    <property type="entry name" value="SDRFAMILY"/>
</dbReference>
<proteinExistence type="inferred from homology"/>
<dbReference type="PANTHER" id="PTHR43943">
    <property type="entry name" value="DEHYDROGENASE/REDUCTASE (SDR FAMILY) MEMBER 4"/>
    <property type="match status" value="1"/>
</dbReference>
<evidence type="ECO:0000313" key="2">
    <source>
        <dbReference type="EMBL" id="MEX6633337.1"/>
    </source>
</evidence>
<dbReference type="PROSITE" id="PS00061">
    <property type="entry name" value="ADH_SHORT"/>
    <property type="match status" value="1"/>
</dbReference>
<dbReference type="PANTHER" id="PTHR43943:SF2">
    <property type="entry name" value="DEHYDROGENASE_REDUCTASE 4"/>
    <property type="match status" value="1"/>
</dbReference>
<dbReference type="PRINTS" id="PR00081">
    <property type="entry name" value="GDHRDH"/>
</dbReference>
<protein>
    <submittedName>
        <fullName evidence="2">SDR family oxidoreductase</fullName>
    </submittedName>
</protein>
<evidence type="ECO:0000313" key="3">
    <source>
        <dbReference type="Proteomes" id="UP001560685"/>
    </source>
</evidence>